<evidence type="ECO:0000313" key="3">
    <source>
        <dbReference type="Proteomes" id="UP001417504"/>
    </source>
</evidence>
<dbReference type="EMBL" id="JBBNAE010000003">
    <property type="protein sequence ID" value="KAK9137272.1"/>
    <property type="molecule type" value="Genomic_DNA"/>
</dbReference>
<dbReference type="PANTHER" id="PTHR45295:SF3">
    <property type="entry name" value="CHAPERONE DNAJ-DOMAIN SUPERFAMILY PROTEIN"/>
    <property type="match status" value="1"/>
</dbReference>
<organism evidence="2 3">
    <name type="scientific">Stephania japonica</name>
    <dbReference type="NCBI Taxonomy" id="461633"/>
    <lineage>
        <taxon>Eukaryota</taxon>
        <taxon>Viridiplantae</taxon>
        <taxon>Streptophyta</taxon>
        <taxon>Embryophyta</taxon>
        <taxon>Tracheophyta</taxon>
        <taxon>Spermatophyta</taxon>
        <taxon>Magnoliopsida</taxon>
        <taxon>Ranunculales</taxon>
        <taxon>Menispermaceae</taxon>
        <taxon>Menispermoideae</taxon>
        <taxon>Cissampelideae</taxon>
        <taxon>Stephania</taxon>
    </lineage>
</organism>
<dbReference type="Gene3D" id="1.10.287.110">
    <property type="entry name" value="DnaJ domain"/>
    <property type="match status" value="1"/>
</dbReference>
<dbReference type="Pfam" id="PF00226">
    <property type="entry name" value="DnaJ"/>
    <property type="match status" value="1"/>
</dbReference>
<dbReference type="InterPro" id="IPR001623">
    <property type="entry name" value="DnaJ_domain"/>
</dbReference>
<comment type="caution">
    <text evidence="2">The sequence shown here is derived from an EMBL/GenBank/DDBJ whole genome shotgun (WGS) entry which is preliminary data.</text>
</comment>
<keyword evidence="3" id="KW-1185">Reference proteome</keyword>
<dbReference type="AlphaFoldDB" id="A0AAP0PAT8"/>
<dbReference type="PROSITE" id="PS50076">
    <property type="entry name" value="DNAJ_2"/>
    <property type="match status" value="1"/>
</dbReference>
<feature type="domain" description="J" evidence="1">
    <location>
        <begin position="70"/>
        <end position="138"/>
    </location>
</feature>
<dbReference type="SMART" id="SM00271">
    <property type="entry name" value="DnaJ"/>
    <property type="match status" value="1"/>
</dbReference>
<dbReference type="Proteomes" id="UP001417504">
    <property type="component" value="Unassembled WGS sequence"/>
</dbReference>
<accession>A0AAP0PAT8</accession>
<dbReference type="CDD" id="cd06257">
    <property type="entry name" value="DnaJ"/>
    <property type="match status" value="1"/>
</dbReference>
<dbReference type="PANTHER" id="PTHR45295">
    <property type="entry name" value="CHAPERONE PROTEIN DNAJ C76, CHLOROPLASTIC"/>
    <property type="match status" value="1"/>
</dbReference>
<protein>
    <recommendedName>
        <fullName evidence="1">J domain-containing protein</fullName>
    </recommendedName>
</protein>
<dbReference type="Gene3D" id="3.30.70.20">
    <property type="match status" value="1"/>
</dbReference>
<proteinExistence type="predicted"/>
<dbReference type="InterPro" id="IPR036869">
    <property type="entry name" value="J_dom_sf"/>
</dbReference>
<name>A0AAP0PAT8_9MAGN</name>
<sequence length="268" mass="29782">METLFSFSTPSLTTPQFSRFRSPSNLKAPIFSSSSSSSSSSSICDLFCRCNGSTSGDHQSATDEDLSISSAYDALGVDRDCSIADLKSAFRSKVKQFHPDVRKSGSDSMIRRVISAYELLLERIGFGAYEREQLDPFDEPECEAFDVFVNETLCVGKVCPYSCVKTAPHAFSFVTSTGTARTTSQGHGDDYEVQLAVGQCPRSCIHFVTPSQRVILEELLDSIMSFPFDNSADADYLYSLITKAKFENNRYRKPKRQPKASTDNVDWF</sequence>
<evidence type="ECO:0000259" key="1">
    <source>
        <dbReference type="PROSITE" id="PS50076"/>
    </source>
</evidence>
<dbReference type="SUPFAM" id="SSF46565">
    <property type="entry name" value="Chaperone J-domain"/>
    <property type="match status" value="1"/>
</dbReference>
<evidence type="ECO:0000313" key="2">
    <source>
        <dbReference type="EMBL" id="KAK9137272.1"/>
    </source>
</evidence>
<reference evidence="2 3" key="1">
    <citation type="submission" date="2024-01" db="EMBL/GenBank/DDBJ databases">
        <title>Genome assemblies of Stephania.</title>
        <authorList>
            <person name="Yang L."/>
        </authorList>
    </citation>
    <scope>NUCLEOTIDE SEQUENCE [LARGE SCALE GENOMIC DNA]</scope>
    <source>
        <strain evidence="2">QJT</strain>
        <tissue evidence="2">Leaf</tissue>
    </source>
</reference>
<gene>
    <name evidence="2" type="ORF">Sjap_007866</name>
</gene>